<dbReference type="Proteomes" id="UP000218387">
    <property type="component" value="Chromosome"/>
</dbReference>
<name>A0A4P9C702_EUBML</name>
<proteinExistence type="predicted"/>
<organism evidence="2 3">
    <name type="scientific">Eubacterium maltosivorans</name>
    <dbReference type="NCBI Taxonomy" id="2041044"/>
    <lineage>
        <taxon>Bacteria</taxon>
        <taxon>Bacillati</taxon>
        <taxon>Bacillota</taxon>
        <taxon>Clostridia</taxon>
        <taxon>Eubacteriales</taxon>
        <taxon>Eubacteriaceae</taxon>
        <taxon>Eubacterium</taxon>
    </lineage>
</organism>
<dbReference type="AlphaFoldDB" id="A0A4P9C702"/>
<reference evidence="2 3" key="1">
    <citation type="submission" date="2018-05" db="EMBL/GenBank/DDBJ databases">
        <title>Genome comparison of Eubacterium sp.</title>
        <authorList>
            <person name="Feng Y."/>
            <person name="Sanchez-Andrea I."/>
            <person name="Stams A.J.M."/>
            <person name="De Vos W.M."/>
        </authorList>
    </citation>
    <scope>NUCLEOTIDE SEQUENCE [LARGE SCALE GENOMIC DNA]</scope>
    <source>
        <strain evidence="2 3">YI</strain>
    </source>
</reference>
<protein>
    <recommendedName>
        <fullName evidence="1">Antirepressor protein C-terminal domain-containing protein</fullName>
    </recommendedName>
</protein>
<dbReference type="KEGG" id="emt:CPZ25_008035"/>
<sequence length="189" mass="21593">MKSKQTTMTTAAEEKGFSPWCASCALKQEDRVLGGFESLSDIDQCIELFFIEKQMEALQQDYREKMGYMKSQMSESKPADSREQDPACSVQELALKMQASGIDIGRNQLYFWLRHHGYAHYQSERTLQHLPTEESLAQNYMIAEKVPRRDKRIGKHSYNTRLLVTGRGQDFFIKALRAERGSAAKAVGV</sequence>
<evidence type="ECO:0000259" key="1">
    <source>
        <dbReference type="Pfam" id="PF03374"/>
    </source>
</evidence>
<keyword evidence="3" id="KW-1185">Reference proteome</keyword>
<dbReference type="RefSeq" id="WP_096920410.1">
    <property type="nucleotide sequence ID" value="NZ_CP029487.1"/>
</dbReference>
<evidence type="ECO:0000313" key="2">
    <source>
        <dbReference type="EMBL" id="QCT71279.1"/>
    </source>
</evidence>
<dbReference type="EMBL" id="CP029487">
    <property type="protein sequence ID" value="QCT71279.1"/>
    <property type="molecule type" value="Genomic_DNA"/>
</dbReference>
<accession>A0A4P9C702</accession>
<feature type="domain" description="Antirepressor protein C-terminal" evidence="1">
    <location>
        <begin position="87"/>
        <end position="177"/>
    </location>
</feature>
<evidence type="ECO:0000313" key="3">
    <source>
        <dbReference type="Proteomes" id="UP000218387"/>
    </source>
</evidence>
<dbReference type="Pfam" id="PF03374">
    <property type="entry name" value="ANT"/>
    <property type="match status" value="1"/>
</dbReference>
<dbReference type="InterPro" id="IPR005039">
    <property type="entry name" value="Ant_C"/>
</dbReference>
<gene>
    <name evidence="2" type="ORF">CPZ25_008035</name>
</gene>
<dbReference type="GO" id="GO:0003677">
    <property type="term" value="F:DNA binding"/>
    <property type="evidence" value="ECO:0007669"/>
    <property type="project" value="InterPro"/>
</dbReference>